<proteinExistence type="predicted"/>
<dbReference type="PANTHER" id="PTHR11635:SF152">
    <property type="entry name" value="CAMP-DEPENDENT PROTEIN KINASE TYPE I REGULATORY SUBUNIT-RELATED"/>
    <property type="match status" value="1"/>
</dbReference>
<evidence type="ECO:0000259" key="2">
    <source>
        <dbReference type="PROSITE" id="PS50042"/>
    </source>
</evidence>
<dbReference type="SUPFAM" id="SSF51206">
    <property type="entry name" value="cAMP-binding domain-like"/>
    <property type="match status" value="2"/>
</dbReference>
<feature type="compositionally biased region" description="Low complexity" evidence="1">
    <location>
        <begin position="85"/>
        <end position="97"/>
    </location>
</feature>
<feature type="domain" description="Cyclic nucleotide-binding" evidence="2">
    <location>
        <begin position="349"/>
        <end position="468"/>
    </location>
</feature>
<feature type="region of interest" description="Disordered" evidence="1">
    <location>
        <begin position="80"/>
        <end position="138"/>
    </location>
</feature>
<dbReference type="GO" id="GO:0034236">
    <property type="term" value="F:protein kinase A catalytic subunit binding"/>
    <property type="evidence" value="ECO:0007669"/>
    <property type="project" value="TreeGrafter"/>
</dbReference>
<dbReference type="CDD" id="cd00038">
    <property type="entry name" value="CAP_ED"/>
    <property type="match status" value="2"/>
</dbReference>
<evidence type="ECO:0000313" key="4">
    <source>
        <dbReference type="Proteomes" id="UP000674318"/>
    </source>
</evidence>
<dbReference type="GO" id="GO:0005829">
    <property type="term" value="C:cytosol"/>
    <property type="evidence" value="ECO:0007669"/>
    <property type="project" value="TreeGrafter"/>
</dbReference>
<keyword evidence="4" id="KW-1185">Reference proteome</keyword>
<dbReference type="Pfam" id="PF00027">
    <property type="entry name" value="cNMP_binding"/>
    <property type="match status" value="1"/>
</dbReference>
<dbReference type="GO" id="GO:0004862">
    <property type="term" value="F:cAMP-dependent protein kinase inhibitor activity"/>
    <property type="evidence" value="ECO:0007669"/>
    <property type="project" value="TreeGrafter"/>
</dbReference>
<dbReference type="Proteomes" id="UP000674318">
    <property type="component" value="Unassembled WGS sequence"/>
</dbReference>
<dbReference type="Gene3D" id="2.60.120.10">
    <property type="entry name" value="Jelly Rolls"/>
    <property type="match status" value="2"/>
</dbReference>
<dbReference type="AlphaFoldDB" id="A0A836L0G8"/>
<dbReference type="GeneID" id="94287971"/>
<dbReference type="PROSITE" id="PS50042">
    <property type="entry name" value="CNMP_BINDING_3"/>
    <property type="match status" value="2"/>
</dbReference>
<feature type="compositionally biased region" description="Gly residues" evidence="1">
    <location>
        <begin position="108"/>
        <end position="117"/>
    </location>
</feature>
<protein>
    <recommendedName>
        <fullName evidence="2">Cyclic nucleotide-binding domain-containing protein</fullName>
    </recommendedName>
</protein>
<dbReference type="EMBL" id="JAFJZO010000034">
    <property type="protein sequence ID" value="KAG5494016.1"/>
    <property type="molecule type" value="Genomic_DNA"/>
</dbReference>
<dbReference type="InterPro" id="IPR000595">
    <property type="entry name" value="cNMP-bd_dom"/>
</dbReference>
<gene>
    <name evidence="3" type="ORF">JKF63_01849</name>
</gene>
<dbReference type="InterPro" id="IPR050503">
    <property type="entry name" value="cAMP-dep_PK_reg_su-like"/>
</dbReference>
<dbReference type="KEGG" id="phet:94287971"/>
<organism evidence="3 4">
    <name type="scientific">Porcisia hertigi</name>
    <dbReference type="NCBI Taxonomy" id="2761500"/>
    <lineage>
        <taxon>Eukaryota</taxon>
        <taxon>Discoba</taxon>
        <taxon>Euglenozoa</taxon>
        <taxon>Kinetoplastea</taxon>
        <taxon>Metakinetoplastina</taxon>
        <taxon>Trypanosomatida</taxon>
        <taxon>Trypanosomatidae</taxon>
        <taxon>Leishmaniinae</taxon>
        <taxon>Porcisia</taxon>
    </lineage>
</organism>
<dbReference type="OrthoDB" id="417078at2759"/>
<dbReference type="InterPro" id="IPR018490">
    <property type="entry name" value="cNMP-bd_dom_sf"/>
</dbReference>
<feature type="domain" description="Cyclic nucleotide-binding" evidence="2">
    <location>
        <begin position="471"/>
        <end position="572"/>
    </location>
</feature>
<dbReference type="GO" id="GO:0005952">
    <property type="term" value="C:cAMP-dependent protein kinase complex"/>
    <property type="evidence" value="ECO:0007669"/>
    <property type="project" value="InterPro"/>
</dbReference>
<feature type="region of interest" description="Disordered" evidence="1">
    <location>
        <begin position="265"/>
        <end position="288"/>
    </location>
</feature>
<evidence type="ECO:0000313" key="3">
    <source>
        <dbReference type="EMBL" id="KAG5494016.1"/>
    </source>
</evidence>
<evidence type="ECO:0000256" key="1">
    <source>
        <dbReference type="SAM" id="MobiDB-lite"/>
    </source>
</evidence>
<name>A0A836L0G8_9TRYP</name>
<dbReference type="SMART" id="SM00100">
    <property type="entry name" value="cNMP"/>
    <property type="match status" value="2"/>
</dbReference>
<comment type="caution">
    <text evidence="3">The sequence shown here is derived from an EMBL/GenBank/DDBJ whole genome shotgun (WGS) entry which is preliminary data.</text>
</comment>
<feature type="region of interest" description="Disordered" evidence="1">
    <location>
        <begin position="597"/>
        <end position="631"/>
    </location>
</feature>
<dbReference type="InterPro" id="IPR014710">
    <property type="entry name" value="RmlC-like_jellyroll"/>
</dbReference>
<sequence>MSTFDKYVAQLVSDMGEVVSIRLRRKILESISTSIDDYAHLCELVAQKGCADAEATKKRKPAVPKSKKKIRRRADLAPVLPTMPSTSTSAATTNNVSRGRRVRNARPSGGGVGGNRGMRGPSSTSPQRTSARPAVSAPTRASAGVTGYIAHIKGIDFGFAKVVKELILDLENGRAHTGSSMMGWRLPLGATSSATPIEAGVRFFDHTPPPVAGMTERLPPPALDHAAIGKSMPDDSGIGDTGKSLSLVLSNSSCFQENLEHFKFGRQRVDPQSSSTSSKDTEASKQVKAFIDDVEDQRRRSIQMKRPSRSGISDSSFDIDEARIANFPATPKSKEKMMTISRVLVRHFLFSALDDSDIAKFASIMDIEEFEAGTTILQKGNTNDTFFIVLDGEAETTAVNGNGVEVVVPLVRGSTLGDLGLMYQVANTVSVVARTWVQCASLERRTYKMITSRAMEEKHTKYIDFLSSLPLFAELSHHEVGCVAECLKEDFYVEGRKLITAGVPSHWLHIIIEGTLSVMAHDVESGDVKEVALLRRGDCAGHIEFIYHHLPVADVVVVSAVVKTAKLSRRSFDLMPSKARERLITCVQEDETYTAYRQRMRSASSPQPDRTPPFDAPPAHLLDALGAHESS</sequence>
<dbReference type="RefSeq" id="XP_067754051.1">
    <property type="nucleotide sequence ID" value="XM_067897894.1"/>
</dbReference>
<dbReference type="PANTHER" id="PTHR11635">
    <property type="entry name" value="CAMP-DEPENDENT PROTEIN KINASE REGULATORY CHAIN"/>
    <property type="match status" value="1"/>
</dbReference>
<dbReference type="GO" id="GO:0030552">
    <property type="term" value="F:cAMP binding"/>
    <property type="evidence" value="ECO:0007669"/>
    <property type="project" value="TreeGrafter"/>
</dbReference>
<accession>A0A836L0G8</accession>
<reference evidence="3 4" key="1">
    <citation type="submission" date="2021-02" db="EMBL/GenBank/DDBJ databases">
        <title>Porcisia hertigi Genome sequencing and assembly.</title>
        <authorList>
            <person name="Almutairi H."/>
            <person name="Gatherer D."/>
        </authorList>
    </citation>
    <scope>NUCLEOTIDE SEQUENCE [LARGE SCALE GENOMIC DNA]</scope>
    <source>
        <strain evidence="3 4">C119</strain>
    </source>
</reference>